<evidence type="ECO:0000259" key="3">
    <source>
        <dbReference type="PROSITE" id="PS50106"/>
    </source>
</evidence>
<sequence length="370" mass="38630">MPQPYSPAAGDVAGQVTLTAKLAAPFTLGGVNRRTLTLLVALVPILAFGVLASVVVVPYVSLGPGPTFNTLGEVDGKQVVEIEGADVYPTSGHLNMTTVSQRDQLTLGQAMALWLSGREQLVPRDLVYPPDMTREEVKEANTTDFRNSERSAEYAALHYLDFPMAVTVETVNDDGPSAGKLKDGDAIDGVNGKPVATLDEFQALLEDTKPGDTVVLDYRRKDGPPGVATITLGKHPEGDHGYLGIGVLDAPWAPFSVDFHLANIGGPSAGLMFSLAVVDKLTTGDLNGGEFVAGSGTISGDGKVGSIGGITHKTQSAREAGATIFLVPADNCEEAKTAPQDGLELVKVDTLAQTVDALKTLSAGGERPHC</sequence>
<evidence type="ECO:0000313" key="5">
    <source>
        <dbReference type="EMBL" id="BBY43657.1"/>
    </source>
</evidence>
<comment type="similarity">
    <text evidence="1">Belongs to the peptidase S16 family.</text>
</comment>
<keyword evidence="2" id="KW-1133">Transmembrane helix</keyword>
<dbReference type="PANTHER" id="PTHR10046">
    <property type="entry name" value="ATP DEPENDENT LON PROTEASE FAMILY MEMBER"/>
    <property type="match status" value="1"/>
</dbReference>
<accession>A0A7I7RGJ0</accession>
<dbReference type="InterPro" id="IPR020568">
    <property type="entry name" value="Ribosomal_Su5_D2-typ_SF"/>
</dbReference>
<dbReference type="Pfam" id="PF13180">
    <property type="entry name" value="PDZ_2"/>
    <property type="match status" value="1"/>
</dbReference>
<dbReference type="PROSITE" id="PS50106">
    <property type="entry name" value="PDZ"/>
    <property type="match status" value="1"/>
</dbReference>
<organism evidence="5 6">
    <name type="scientific">Mycolicibacterium celeriflavum</name>
    <name type="common">Mycobacterium celeriflavum</name>
    <dbReference type="NCBI Taxonomy" id="1249101"/>
    <lineage>
        <taxon>Bacteria</taxon>
        <taxon>Bacillati</taxon>
        <taxon>Actinomycetota</taxon>
        <taxon>Actinomycetes</taxon>
        <taxon>Mycobacteriales</taxon>
        <taxon>Mycobacteriaceae</taxon>
        <taxon>Mycolicibacterium</taxon>
    </lineage>
</organism>
<feature type="domain" description="Lon proteolytic" evidence="4">
    <location>
        <begin position="263"/>
        <end position="361"/>
    </location>
</feature>
<keyword evidence="2" id="KW-0812">Transmembrane</keyword>
<evidence type="ECO:0000256" key="2">
    <source>
        <dbReference type="SAM" id="Phobius"/>
    </source>
</evidence>
<dbReference type="GO" id="GO:0004176">
    <property type="term" value="F:ATP-dependent peptidase activity"/>
    <property type="evidence" value="ECO:0007669"/>
    <property type="project" value="UniProtKB-UniRule"/>
</dbReference>
<dbReference type="SUPFAM" id="SSF50156">
    <property type="entry name" value="PDZ domain-like"/>
    <property type="match status" value="1"/>
</dbReference>
<dbReference type="GO" id="GO:0005524">
    <property type="term" value="F:ATP binding"/>
    <property type="evidence" value="ECO:0007669"/>
    <property type="project" value="InterPro"/>
</dbReference>
<protein>
    <recommendedName>
        <fullName evidence="1">endopeptidase La</fullName>
        <ecNumber evidence="1">3.4.21.53</ecNumber>
    </recommendedName>
</protein>
<dbReference type="InterPro" id="IPR014721">
    <property type="entry name" value="Ribsml_uS5_D2-typ_fold_subgr"/>
</dbReference>
<gene>
    <name evidence="5" type="ORF">MCEL_19520</name>
</gene>
<feature type="active site" evidence="1">
    <location>
        <position position="268"/>
    </location>
</feature>
<comment type="catalytic activity">
    <reaction evidence="1">
        <text>Hydrolysis of proteins in presence of ATP.</text>
        <dbReference type="EC" id="3.4.21.53"/>
    </reaction>
</comment>
<evidence type="ECO:0000256" key="1">
    <source>
        <dbReference type="PROSITE-ProRule" id="PRU01122"/>
    </source>
</evidence>
<dbReference type="InterPro" id="IPR027065">
    <property type="entry name" value="Lon_Prtase"/>
</dbReference>
<dbReference type="GO" id="GO:0004252">
    <property type="term" value="F:serine-type endopeptidase activity"/>
    <property type="evidence" value="ECO:0007669"/>
    <property type="project" value="UniProtKB-UniRule"/>
</dbReference>
<dbReference type="KEGG" id="mcee:MCEL_19520"/>
<proteinExistence type="inferred from homology"/>
<dbReference type="Gene3D" id="3.30.230.10">
    <property type="match status" value="1"/>
</dbReference>
<keyword evidence="1" id="KW-0378">Hydrolase</keyword>
<dbReference type="GO" id="GO:0030163">
    <property type="term" value="P:protein catabolic process"/>
    <property type="evidence" value="ECO:0007669"/>
    <property type="project" value="InterPro"/>
</dbReference>
<evidence type="ECO:0000259" key="4">
    <source>
        <dbReference type="PROSITE" id="PS51786"/>
    </source>
</evidence>
<keyword evidence="2" id="KW-0472">Membrane</keyword>
<keyword evidence="1" id="KW-0645">Protease</keyword>
<dbReference type="Pfam" id="PF05362">
    <property type="entry name" value="Lon_C"/>
    <property type="match status" value="1"/>
</dbReference>
<keyword evidence="1" id="KW-0720">Serine protease</keyword>
<feature type="active site" evidence="1">
    <location>
        <position position="313"/>
    </location>
</feature>
<reference evidence="5 6" key="1">
    <citation type="journal article" date="2019" name="Emerg. Microbes Infect.">
        <title>Comprehensive subspecies identification of 175 nontuberculous mycobacteria species based on 7547 genomic profiles.</title>
        <authorList>
            <person name="Matsumoto Y."/>
            <person name="Kinjo T."/>
            <person name="Motooka D."/>
            <person name="Nabeya D."/>
            <person name="Jung N."/>
            <person name="Uechi K."/>
            <person name="Horii T."/>
            <person name="Iida T."/>
            <person name="Fujita J."/>
            <person name="Nakamura S."/>
        </authorList>
    </citation>
    <scope>NUCLEOTIDE SEQUENCE [LARGE SCALE GENOMIC DNA]</scope>
    <source>
        <strain evidence="5 6">JCM 18439</strain>
    </source>
</reference>
<dbReference type="InterPro" id="IPR036034">
    <property type="entry name" value="PDZ_sf"/>
</dbReference>
<dbReference type="EMBL" id="AP022591">
    <property type="protein sequence ID" value="BBY43657.1"/>
    <property type="molecule type" value="Genomic_DNA"/>
</dbReference>
<feature type="transmembrane region" description="Helical" evidence="2">
    <location>
        <begin position="36"/>
        <end position="60"/>
    </location>
</feature>
<dbReference type="PROSITE" id="PS51786">
    <property type="entry name" value="LON_PROTEOLYTIC"/>
    <property type="match status" value="1"/>
</dbReference>
<dbReference type="SUPFAM" id="SSF54211">
    <property type="entry name" value="Ribosomal protein S5 domain 2-like"/>
    <property type="match status" value="1"/>
</dbReference>
<dbReference type="AlphaFoldDB" id="A0A7I7RGJ0"/>
<dbReference type="Gene3D" id="2.30.42.10">
    <property type="match status" value="1"/>
</dbReference>
<keyword evidence="6" id="KW-1185">Reference proteome</keyword>
<feature type="domain" description="PDZ" evidence="3">
    <location>
        <begin position="166"/>
        <end position="222"/>
    </location>
</feature>
<dbReference type="InterPro" id="IPR008269">
    <property type="entry name" value="Lon_proteolytic"/>
</dbReference>
<name>A0A7I7RGJ0_MYCCF</name>
<evidence type="ECO:0000313" key="6">
    <source>
        <dbReference type="Proteomes" id="UP000466431"/>
    </source>
</evidence>
<dbReference type="EC" id="3.4.21.53" evidence="1"/>
<dbReference type="GO" id="GO:0006508">
    <property type="term" value="P:proteolysis"/>
    <property type="evidence" value="ECO:0007669"/>
    <property type="project" value="UniProtKB-KW"/>
</dbReference>
<dbReference type="Proteomes" id="UP000466431">
    <property type="component" value="Chromosome"/>
</dbReference>
<dbReference type="InterPro" id="IPR001478">
    <property type="entry name" value="PDZ"/>
</dbReference>